<dbReference type="AlphaFoldDB" id="A0A1E7DTY7"/>
<keyword evidence="5" id="KW-0788">Thiol protease</keyword>
<feature type="domain" description="SLH" evidence="6">
    <location>
        <begin position="202"/>
        <end position="265"/>
    </location>
</feature>
<dbReference type="PANTHER" id="PTHR47053">
    <property type="entry name" value="MUREIN DD-ENDOPEPTIDASE MEPH-RELATED"/>
    <property type="match status" value="1"/>
</dbReference>
<comment type="caution">
    <text evidence="8">The sequence shown here is derived from an EMBL/GenBank/DDBJ whole genome shotgun (WGS) entry which is preliminary data.</text>
</comment>
<dbReference type="Proteomes" id="UP000095658">
    <property type="component" value="Unassembled WGS sequence"/>
</dbReference>
<evidence type="ECO:0008006" key="10">
    <source>
        <dbReference type="Google" id="ProtNLM"/>
    </source>
</evidence>
<evidence type="ECO:0000256" key="4">
    <source>
        <dbReference type="ARBA" id="ARBA00022801"/>
    </source>
</evidence>
<dbReference type="PANTHER" id="PTHR47053:SF1">
    <property type="entry name" value="MUREIN DD-ENDOPEPTIDASE MEPH-RELATED"/>
    <property type="match status" value="1"/>
</dbReference>
<gene>
    <name evidence="8" type="ORF">BA724_14235</name>
</gene>
<evidence type="ECO:0000256" key="5">
    <source>
        <dbReference type="ARBA" id="ARBA00022807"/>
    </source>
</evidence>
<dbReference type="STRING" id="1714016.BA724_14235"/>
<evidence type="ECO:0000313" key="9">
    <source>
        <dbReference type="Proteomes" id="UP000095658"/>
    </source>
</evidence>
<evidence type="ECO:0000259" key="6">
    <source>
        <dbReference type="PROSITE" id="PS51272"/>
    </source>
</evidence>
<dbReference type="GO" id="GO:0008234">
    <property type="term" value="F:cysteine-type peptidase activity"/>
    <property type="evidence" value="ECO:0007669"/>
    <property type="project" value="UniProtKB-KW"/>
</dbReference>
<dbReference type="Pfam" id="PF00395">
    <property type="entry name" value="SLH"/>
    <property type="match status" value="3"/>
</dbReference>
<dbReference type="Gene3D" id="3.90.1720.10">
    <property type="entry name" value="endopeptidase domain like (from Nostoc punctiforme)"/>
    <property type="match status" value="1"/>
</dbReference>
<dbReference type="EMBL" id="MAMP01000002">
    <property type="protein sequence ID" value="OES46475.1"/>
    <property type="molecule type" value="Genomic_DNA"/>
</dbReference>
<evidence type="ECO:0000256" key="1">
    <source>
        <dbReference type="ARBA" id="ARBA00007074"/>
    </source>
</evidence>
<evidence type="ECO:0000256" key="2">
    <source>
        <dbReference type="ARBA" id="ARBA00022670"/>
    </source>
</evidence>
<dbReference type="Pfam" id="PF00877">
    <property type="entry name" value="NLPC_P60"/>
    <property type="match status" value="1"/>
</dbReference>
<keyword evidence="3" id="KW-0732">Signal</keyword>
<protein>
    <recommendedName>
        <fullName evidence="10">Hydrolase Nlp/P60</fullName>
    </recommendedName>
</protein>
<accession>A0A1E7DTY7</accession>
<feature type="domain" description="SLH" evidence="6">
    <location>
        <begin position="143"/>
        <end position="201"/>
    </location>
</feature>
<evidence type="ECO:0000259" key="7">
    <source>
        <dbReference type="PROSITE" id="PS51935"/>
    </source>
</evidence>
<dbReference type="InterPro" id="IPR038765">
    <property type="entry name" value="Papain-like_cys_pep_sf"/>
</dbReference>
<dbReference type="PROSITE" id="PS51935">
    <property type="entry name" value="NLPC_P60"/>
    <property type="match status" value="1"/>
</dbReference>
<evidence type="ECO:0000313" key="8">
    <source>
        <dbReference type="EMBL" id="OES46475.1"/>
    </source>
</evidence>
<organism evidence="8 9">
    <name type="scientific">Domibacillus iocasae</name>
    <dbReference type="NCBI Taxonomy" id="1714016"/>
    <lineage>
        <taxon>Bacteria</taxon>
        <taxon>Bacillati</taxon>
        <taxon>Bacillota</taxon>
        <taxon>Bacilli</taxon>
        <taxon>Bacillales</taxon>
        <taxon>Bacillaceae</taxon>
        <taxon>Domibacillus</taxon>
    </lineage>
</organism>
<dbReference type="GO" id="GO:0006508">
    <property type="term" value="P:proteolysis"/>
    <property type="evidence" value="ECO:0007669"/>
    <property type="project" value="UniProtKB-KW"/>
</dbReference>
<feature type="domain" description="NlpC/P60" evidence="7">
    <location>
        <begin position="12"/>
        <end position="135"/>
    </location>
</feature>
<dbReference type="InterPro" id="IPR001119">
    <property type="entry name" value="SLH_dom"/>
</dbReference>
<dbReference type="PROSITE" id="PS51272">
    <property type="entry name" value="SLH"/>
    <property type="match status" value="3"/>
</dbReference>
<dbReference type="InterPro" id="IPR051202">
    <property type="entry name" value="Peptidase_C40"/>
</dbReference>
<feature type="domain" description="SLH" evidence="6">
    <location>
        <begin position="267"/>
        <end position="320"/>
    </location>
</feature>
<proteinExistence type="inferred from homology"/>
<keyword evidence="4" id="KW-0378">Hydrolase</keyword>
<reference evidence="8 9" key="1">
    <citation type="submission" date="2016-06" db="EMBL/GenBank/DDBJ databases">
        <title>Domibacillus iocasae genome sequencing.</title>
        <authorList>
            <person name="Verma A."/>
            <person name="Pal Y."/>
            <person name="Ojha A.K."/>
            <person name="Krishnamurthi S."/>
        </authorList>
    </citation>
    <scope>NUCLEOTIDE SEQUENCE [LARGE SCALE GENOMIC DNA]</scope>
    <source>
        <strain evidence="8 9">DSM 29979</strain>
    </source>
</reference>
<keyword evidence="9" id="KW-1185">Reference proteome</keyword>
<name>A0A1E7DTY7_9BACI</name>
<evidence type="ECO:0000256" key="3">
    <source>
        <dbReference type="ARBA" id="ARBA00022729"/>
    </source>
</evidence>
<keyword evidence="2" id="KW-0645">Protease</keyword>
<comment type="similarity">
    <text evidence="1">Belongs to the peptidase C40 family.</text>
</comment>
<dbReference type="InterPro" id="IPR000064">
    <property type="entry name" value="NLP_P60_dom"/>
</dbReference>
<dbReference type="SUPFAM" id="SSF54001">
    <property type="entry name" value="Cysteine proteinases"/>
    <property type="match status" value="1"/>
</dbReference>
<sequence length="320" mass="34661">MSPLASIKTEAASVGESVVAYGKKFIGVPYLFGGTTPSGFDCSGFTQYIYKNVAGISLPRTTGEQYNVGKSVEKSDLQIGDLIFYANTYKKGISHVGIYAGNNQVLNATSSKGITLVSMNDSYWGSKYAGAKRVLAEKASAVTPNWFTDVSKFAVTYQAIKTLTDSKVINGYNDYTFRPDEQVTRGQAAAILNRVLGLSLQSSSKFTDVSAENSFAADIAAIQESGIINGFDDQTFRPYNEMTRNEMAIIIYRAFQSELPTIAAGTMYSDVSSSHWAYKGIIAVAAVDETGFFQKDTFNGSENATREAFTVAIYNAMNAN</sequence>